<reference evidence="10 11" key="1">
    <citation type="submission" date="2018-11" db="EMBL/GenBank/DDBJ databases">
        <title>Genomic Encyclopedia of Type Strains, Phase IV (KMG-IV): sequencing the most valuable type-strain genomes for metagenomic binning, comparative biology and taxonomic classification.</title>
        <authorList>
            <person name="Goeker M."/>
        </authorList>
    </citation>
    <scope>NUCLEOTIDE SEQUENCE [LARGE SCALE GENOMIC DNA]</scope>
    <source>
        <strain evidence="10 11">DSM 101684</strain>
    </source>
</reference>
<evidence type="ECO:0000256" key="7">
    <source>
        <dbReference type="RuleBase" id="RU000320"/>
    </source>
</evidence>
<proteinExistence type="inferred from homology"/>
<accession>A0A3N4UI17</accession>
<dbReference type="InterPro" id="IPR003918">
    <property type="entry name" value="NADH_UbQ_OxRdtase"/>
</dbReference>
<dbReference type="RefSeq" id="WP_170159052.1">
    <property type="nucleotide sequence ID" value="NZ_RKQL01000004.1"/>
</dbReference>
<dbReference type="GO" id="GO:0008137">
    <property type="term" value="F:NADH dehydrogenase (ubiquinone) activity"/>
    <property type="evidence" value="ECO:0007669"/>
    <property type="project" value="InterPro"/>
</dbReference>
<evidence type="ECO:0000259" key="9">
    <source>
        <dbReference type="Pfam" id="PF00361"/>
    </source>
</evidence>
<evidence type="ECO:0000256" key="3">
    <source>
        <dbReference type="ARBA" id="ARBA00022475"/>
    </source>
</evidence>
<dbReference type="InterPro" id="IPR001750">
    <property type="entry name" value="ND/Mrp_TM"/>
</dbReference>
<comment type="caution">
    <text evidence="10">The sequence shown here is derived from an EMBL/GenBank/DDBJ whole genome shotgun (WGS) entry which is preliminary data.</text>
</comment>
<dbReference type="AlphaFoldDB" id="A0A3N4UI17"/>
<evidence type="ECO:0000313" key="10">
    <source>
        <dbReference type="EMBL" id="RPE66941.1"/>
    </source>
</evidence>
<feature type="transmembrane region" description="Helical" evidence="8">
    <location>
        <begin position="241"/>
        <end position="261"/>
    </location>
</feature>
<evidence type="ECO:0000256" key="6">
    <source>
        <dbReference type="ARBA" id="ARBA00023136"/>
    </source>
</evidence>
<feature type="transmembrane region" description="Helical" evidence="8">
    <location>
        <begin position="325"/>
        <end position="349"/>
    </location>
</feature>
<feature type="domain" description="NADH:quinone oxidoreductase/Mrp antiporter transmembrane" evidence="9">
    <location>
        <begin position="130"/>
        <end position="419"/>
    </location>
</feature>
<keyword evidence="4 7" id="KW-0812">Transmembrane</keyword>
<feature type="transmembrane region" description="Helical" evidence="8">
    <location>
        <begin position="82"/>
        <end position="99"/>
    </location>
</feature>
<feature type="transmembrane region" description="Helical" evidence="8">
    <location>
        <begin position="273"/>
        <end position="293"/>
    </location>
</feature>
<evidence type="ECO:0000313" key="11">
    <source>
        <dbReference type="Proteomes" id="UP000272193"/>
    </source>
</evidence>
<feature type="transmembrane region" description="Helical" evidence="8">
    <location>
        <begin position="370"/>
        <end position="394"/>
    </location>
</feature>
<dbReference type="PRINTS" id="PR01437">
    <property type="entry name" value="NUOXDRDTASE4"/>
</dbReference>
<dbReference type="GO" id="GO:0005886">
    <property type="term" value="C:plasma membrane"/>
    <property type="evidence" value="ECO:0007669"/>
    <property type="project" value="UniProtKB-SubCell"/>
</dbReference>
<dbReference type="Pfam" id="PF00361">
    <property type="entry name" value="Proton_antipo_M"/>
    <property type="match status" value="1"/>
</dbReference>
<feature type="transmembrane region" description="Helical" evidence="8">
    <location>
        <begin position="300"/>
        <end position="319"/>
    </location>
</feature>
<comment type="similarity">
    <text evidence="2">Belongs to the CPA3 antiporters (TC 2.A.63) subunit D family.</text>
</comment>
<feature type="transmembrane region" description="Helical" evidence="8">
    <location>
        <begin position="406"/>
        <end position="424"/>
    </location>
</feature>
<sequence length="486" mass="50125">MKADWLTASILLLPLATAAGTALLARRPRPQQALSFIGSVGFVLCALAVLARSAQGEVQPLSFGNWPAGMGIGFALDRLGSALVAVAAVLGLACFAFLASTAGQSARGPMVLPLMHGTLAGVAGAFATADLFNLYVWFELMLICALGLLAVGGRRDQLDACFRYLGMNLVGTLLLLLAVGLIYAATGQLGYAALTTAWPAVAPEVRTVLLAMLGLALLLKSAAFPLAAWLPAAYPSLPAPVLALFAGLLTKVGVYALLRLLGDVLAPLPGPLLEALGWIAVATMASGVLGAAYHWDLRRILAFHIISQIGYILLAVALGSPAGDAAALFYTVHHILVKANLFLIAGMIATLTGSHDLRRIGGLARARPGLALLFAIPALSLVGIPPLSGFWAKLLVLQAALAADRYVWAAAALLVSLLTLYSMMKIWMEAFWKPRPEAAPEIAVAGSLAPAWGAIGGLAALTAGLGLAPDALVTFAQAAALSLGGR</sequence>
<keyword evidence="11" id="KW-1185">Reference proteome</keyword>
<protein>
    <submittedName>
        <fullName evidence="10">Multisubunit sodium/proton antiporter MrpD subunit</fullName>
    </submittedName>
</protein>
<feature type="transmembrane region" description="Helical" evidence="8">
    <location>
        <begin position="34"/>
        <end position="51"/>
    </location>
</feature>
<evidence type="ECO:0000256" key="8">
    <source>
        <dbReference type="SAM" id="Phobius"/>
    </source>
</evidence>
<keyword evidence="3" id="KW-1003">Cell membrane</keyword>
<feature type="transmembrane region" description="Helical" evidence="8">
    <location>
        <begin position="205"/>
        <end position="229"/>
    </location>
</feature>
<dbReference type="PANTHER" id="PTHR42703">
    <property type="entry name" value="NADH DEHYDROGENASE"/>
    <property type="match status" value="1"/>
</dbReference>
<dbReference type="EMBL" id="RKQL01000004">
    <property type="protein sequence ID" value="RPE66941.1"/>
    <property type="molecule type" value="Genomic_DNA"/>
</dbReference>
<dbReference type="GO" id="GO:0042773">
    <property type="term" value="P:ATP synthesis coupled electron transport"/>
    <property type="evidence" value="ECO:0007669"/>
    <property type="project" value="InterPro"/>
</dbReference>
<keyword evidence="5 8" id="KW-1133">Transmembrane helix</keyword>
<evidence type="ECO:0000256" key="4">
    <source>
        <dbReference type="ARBA" id="ARBA00022692"/>
    </source>
</evidence>
<dbReference type="PANTHER" id="PTHR42703:SF1">
    <property type="entry name" value="NA(+)_H(+) ANTIPORTER SUBUNIT D1"/>
    <property type="match status" value="1"/>
</dbReference>
<evidence type="ECO:0000256" key="2">
    <source>
        <dbReference type="ARBA" id="ARBA00005346"/>
    </source>
</evidence>
<dbReference type="InterPro" id="IPR050586">
    <property type="entry name" value="CPA3_Na-H_Antiporter_D"/>
</dbReference>
<dbReference type="Proteomes" id="UP000272193">
    <property type="component" value="Unassembled WGS sequence"/>
</dbReference>
<feature type="transmembrane region" description="Helical" evidence="8">
    <location>
        <begin position="164"/>
        <end position="185"/>
    </location>
</feature>
<name>A0A3N4UI17_9BURK</name>
<feature type="transmembrane region" description="Helical" evidence="8">
    <location>
        <begin position="134"/>
        <end position="152"/>
    </location>
</feature>
<keyword evidence="6 8" id="KW-0472">Membrane</keyword>
<organism evidence="10 11">
    <name type="scientific">Tibeticola sediminis</name>
    <dbReference type="NCBI Taxonomy" id="1917811"/>
    <lineage>
        <taxon>Bacteria</taxon>
        <taxon>Pseudomonadati</taxon>
        <taxon>Pseudomonadota</taxon>
        <taxon>Betaproteobacteria</taxon>
        <taxon>Burkholderiales</taxon>
        <taxon>Comamonadaceae</taxon>
        <taxon>Tibeticola</taxon>
    </lineage>
</organism>
<evidence type="ECO:0000256" key="1">
    <source>
        <dbReference type="ARBA" id="ARBA00004651"/>
    </source>
</evidence>
<feature type="transmembrane region" description="Helical" evidence="8">
    <location>
        <begin position="111"/>
        <end position="128"/>
    </location>
</feature>
<gene>
    <name evidence="10" type="ORF">EDC62_2015</name>
</gene>
<comment type="subcellular location">
    <subcellularLocation>
        <location evidence="1">Cell membrane</location>
        <topology evidence="1">Multi-pass membrane protein</topology>
    </subcellularLocation>
    <subcellularLocation>
        <location evidence="7">Membrane</location>
        <topology evidence="7">Multi-pass membrane protein</topology>
    </subcellularLocation>
</comment>
<evidence type="ECO:0000256" key="5">
    <source>
        <dbReference type="ARBA" id="ARBA00022989"/>
    </source>
</evidence>